<sequence length="80" mass="8271">MPGRSGYAAEAIRTAERVDGAVARAAHAVGRAVAAEGRSLIEPVQVVALDACLLDALLIDFWHVRPVRAPSYTGSATSAA</sequence>
<organism evidence="1">
    <name type="scientific">Pandoravirus macleodensis</name>
    <dbReference type="NCBI Taxonomy" id="2107707"/>
    <lineage>
        <taxon>Viruses</taxon>
        <taxon>Pandoravirus</taxon>
    </lineage>
</organism>
<name>A0A2U7UF31_9VIRU</name>
<reference evidence="1" key="1">
    <citation type="journal article" date="2018" name="Nat. Commun.">
        <title>Diversity and evolution of the emerging Pandoraviridae family.</title>
        <authorList>
            <person name="Legendre M."/>
            <person name="Fabre E."/>
            <person name="Poirot O."/>
            <person name="Jeudy S."/>
            <person name="Lartigue A."/>
            <person name="Alempic J.M."/>
            <person name="Beucher L."/>
            <person name="Philippe N."/>
            <person name="Bertaux L."/>
            <person name="Christo-Foroux E."/>
            <person name="Labadie K."/>
            <person name="Coute Y."/>
            <person name="Abergel C."/>
            <person name="Claverie J.M."/>
        </authorList>
    </citation>
    <scope>NUCLEOTIDE SEQUENCE [LARGE SCALE GENOMIC DNA]</scope>
    <source>
        <strain evidence="1">Macleodensis</strain>
    </source>
</reference>
<dbReference type="RefSeq" id="YP_009481059.1">
    <property type="nucleotide sequence ID" value="NC_037665.1"/>
</dbReference>
<accession>A0A2U7UF31</accession>
<dbReference type="KEGG" id="vg:36841518"/>
<evidence type="ECO:0000313" key="1">
    <source>
        <dbReference type="EMBL" id="AVK77063.1"/>
    </source>
</evidence>
<protein>
    <submittedName>
        <fullName evidence="1">Uncharacterized protein</fullName>
    </submittedName>
</protein>
<gene>
    <name evidence="1" type="ORF">pmac_cds_375</name>
</gene>
<dbReference type="EMBL" id="MG011691">
    <property type="protein sequence ID" value="AVK77063.1"/>
    <property type="molecule type" value="Genomic_DNA"/>
</dbReference>
<proteinExistence type="predicted"/>
<dbReference type="Proteomes" id="UP000249758">
    <property type="component" value="Segment"/>
</dbReference>
<dbReference type="GeneID" id="36841518"/>